<evidence type="ECO:0000313" key="1">
    <source>
        <dbReference type="EMBL" id="AXF56089.1"/>
    </source>
</evidence>
<dbReference type="EMBL" id="CP031092">
    <property type="protein sequence ID" value="AXF56089.1"/>
    <property type="molecule type" value="Genomic_DNA"/>
</dbReference>
<keyword evidence="2" id="KW-1185">Reference proteome</keyword>
<dbReference type="Pfam" id="PF14183">
    <property type="entry name" value="YwpF"/>
    <property type="match status" value="1"/>
</dbReference>
<protein>
    <submittedName>
        <fullName evidence="1">Uncharacterized protein</fullName>
    </submittedName>
</protein>
<accession>A0A345BYQ8</accession>
<organism evidence="1 2">
    <name type="scientific">Salicibibacter kimchii</name>
    <dbReference type="NCBI Taxonomy" id="2099786"/>
    <lineage>
        <taxon>Bacteria</taxon>
        <taxon>Bacillati</taxon>
        <taxon>Bacillota</taxon>
        <taxon>Bacilli</taxon>
        <taxon>Bacillales</taxon>
        <taxon>Bacillaceae</taxon>
        <taxon>Salicibibacter</taxon>
    </lineage>
</organism>
<name>A0A345BYQ8_9BACI</name>
<gene>
    <name evidence="1" type="ORF">DT065_08670</name>
</gene>
<dbReference type="AlphaFoldDB" id="A0A345BYQ8"/>
<dbReference type="KEGG" id="rue:DT065_08670"/>
<proteinExistence type="predicted"/>
<reference evidence="1 2" key="1">
    <citation type="journal article" date="2018" name="J. Microbiol.">
        <title>Salicibibacter kimchii gen. nov., sp. nov., a moderately halophilic and alkalitolerant bacterium in the family Bacillaceae, isolated from kimchi.</title>
        <authorList>
            <person name="Jang J.Y."/>
            <person name="Oh Y.J."/>
            <person name="Lim S.K."/>
            <person name="Park H.K."/>
            <person name="Lee C."/>
            <person name="Kim J.Y."/>
            <person name="Lee M.A."/>
            <person name="Choi H.J."/>
        </authorList>
    </citation>
    <scope>NUCLEOTIDE SEQUENCE [LARGE SCALE GENOMIC DNA]</scope>
    <source>
        <strain evidence="1 2">NKC1-1</strain>
    </source>
</reference>
<sequence>MEALMKTFRLRGLHLLLQEDKKELTEEQVKIQEGLVINREEDGWWLVEAVVAESGVATFQQLLNEACKVVMEVLISHTQNDPATMVGRVRSIRSLTDRYSILIDGKMAVKKEEVFNYILETLIEDGYSGDELLTEFKKRKQDRGSWSRHLARSLYKQYRTQGYSPLDHAE</sequence>
<dbReference type="InterPro" id="IPR025573">
    <property type="entry name" value="YwpF"/>
</dbReference>
<evidence type="ECO:0000313" key="2">
    <source>
        <dbReference type="Proteomes" id="UP000252100"/>
    </source>
</evidence>
<dbReference type="Proteomes" id="UP000252100">
    <property type="component" value="Chromosome"/>
</dbReference>